<dbReference type="SFLD" id="SFLDS00003">
    <property type="entry name" value="Haloacid_Dehalogenase"/>
    <property type="match status" value="1"/>
</dbReference>
<dbReference type="InterPro" id="IPR036412">
    <property type="entry name" value="HAD-like_sf"/>
</dbReference>
<accession>B3PMU7</accession>
<dbReference type="InterPro" id="IPR005519">
    <property type="entry name" value="Acid_phosphat_B-like"/>
</dbReference>
<evidence type="ECO:0000256" key="3">
    <source>
        <dbReference type="SAM" id="SignalP"/>
    </source>
</evidence>
<organism evidence="4 5">
    <name type="scientific">Metamycoplasma arthritidis (strain 158L3-1)</name>
    <name type="common">Mycoplasma arthritidis</name>
    <dbReference type="NCBI Taxonomy" id="243272"/>
    <lineage>
        <taxon>Bacteria</taxon>
        <taxon>Bacillati</taxon>
        <taxon>Mycoplasmatota</taxon>
        <taxon>Mycoplasmoidales</taxon>
        <taxon>Metamycoplasmataceae</taxon>
        <taxon>Metamycoplasma</taxon>
    </lineage>
</organism>
<dbReference type="Proteomes" id="UP000008812">
    <property type="component" value="Chromosome"/>
</dbReference>
<dbReference type="KEGG" id="mat:MARTH_orf533"/>
<dbReference type="Gene3D" id="3.40.50.1000">
    <property type="entry name" value="HAD superfamily/HAD-like"/>
    <property type="match status" value="1"/>
</dbReference>
<feature type="coiled-coil region" evidence="2">
    <location>
        <begin position="34"/>
        <end position="61"/>
    </location>
</feature>
<evidence type="ECO:0000313" key="5">
    <source>
        <dbReference type="Proteomes" id="UP000008812"/>
    </source>
</evidence>
<evidence type="ECO:0000256" key="2">
    <source>
        <dbReference type="SAM" id="Coils"/>
    </source>
</evidence>
<dbReference type="HOGENOM" id="CLU_041914_0_0_14"/>
<dbReference type="RefSeq" id="WP_012498306.1">
    <property type="nucleotide sequence ID" value="NC_011025.1"/>
</dbReference>
<dbReference type="EMBL" id="CP001047">
    <property type="protein sequence ID" value="ACF07349.1"/>
    <property type="molecule type" value="Genomic_DNA"/>
</dbReference>
<evidence type="ECO:0000256" key="1">
    <source>
        <dbReference type="ARBA" id="ARBA00022729"/>
    </source>
</evidence>
<dbReference type="eggNOG" id="COG2503">
    <property type="taxonomic scope" value="Bacteria"/>
</dbReference>
<name>B3PMU7_META1</name>
<dbReference type="SFLD" id="SFLDG01125">
    <property type="entry name" value="C1.1:_Acid_Phosphatase_Like"/>
    <property type="match status" value="1"/>
</dbReference>
<dbReference type="PROSITE" id="PS51257">
    <property type="entry name" value="PROKAR_LIPOPROTEIN"/>
    <property type="match status" value="1"/>
</dbReference>
<proteinExistence type="predicted"/>
<dbReference type="AlphaFoldDB" id="B3PMU7"/>
<dbReference type="GO" id="GO:0009279">
    <property type="term" value="C:cell outer membrane"/>
    <property type="evidence" value="ECO:0007669"/>
    <property type="project" value="InterPro"/>
</dbReference>
<keyword evidence="2" id="KW-0175">Coiled coil</keyword>
<feature type="chain" id="PRO_5002796832" evidence="3">
    <location>
        <begin position="26"/>
        <end position="369"/>
    </location>
</feature>
<dbReference type="InterPro" id="IPR006423">
    <property type="entry name" value="Lipo_e_P4"/>
</dbReference>
<dbReference type="InterPro" id="IPR023214">
    <property type="entry name" value="HAD_sf"/>
</dbReference>
<keyword evidence="5" id="KW-1185">Reference proteome</keyword>
<dbReference type="Pfam" id="PF03767">
    <property type="entry name" value="Acid_phosphat_B"/>
    <property type="match status" value="1"/>
</dbReference>
<keyword evidence="1 3" id="KW-0732">Signal</keyword>
<reference evidence="4 5" key="1">
    <citation type="journal article" date="2008" name="Infect. Immun.">
        <title>Genome of Mycoplasma arthritidis.</title>
        <authorList>
            <person name="Dybvig K."/>
            <person name="Zuhua C."/>
            <person name="Lao P."/>
            <person name="Jordan D.S."/>
            <person name="French C.T."/>
            <person name="Tu A.H."/>
            <person name="Loraine A.E."/>
        </authorList>
    </citation>
    <scope>NUCLEOTIDE SEQUENCE [LARGE SCALE GENOMIC DNA]</scope>
    <source>
        <strain evidence="4 5">158L3-1</strain>
    </source>
</reference>
<dbReference type="SUPFAM" id="SSF56784">
    <property type="entry name" value="HAD-like"/>
    <property type="match status" value="1"/>
</dbReference>
<feature type="signal peptide" evidence="3">
    <location>
        <begin position="1"/>
        <end position="25"/>
    </location>
</feature>
<sequence>MKTWKKLLLSSPVLAPIVLAPIAVAASCDNSKKVSDLEKQLQEAREKLKKAEVDAERYKKVGAAYTNAWNTFSIDKDAMTSGQYKHAKLLFQKMIQQTNIDTNKVNKDTGVVSNPDSGKRIPVVFMDIDDTILNNFAYQNWLLVEGKSYEAESWDQFVQSKTGKAIKGAIEFIKWVWENGGVVMFNSNRKQGTQLQATRENLKALGLDEKYLKDWVWWMSGTNTKDAKPWTKSDGKDSKEERMHTVDTKSFDLSAYGSSNNVSLVTVMKIGDDLNDFHDNATKRQDQATVNKAFKEYEHLFGNDDTAKKGKYYDPKTKAWKDTDFATSYIHIGGNASYGGWLYSLFKSHNSDIDILLKKLSESAWKPAA</sequence>
<gene>
    <name evidence="4" type="ordered locus">MARTH_orf533</name>
</gene>
<protein>
    <submittedName>
        <fullName evidence="4">Lipoprotein, putative acid phosphatase</fullName>
    </submittedName>
</protein>
<dbReference type="STRING" id="243272.MARTH_orf533"/>
<evidence type="ECO:0000313" key="4">
    <source>
        <dbReference type="EMBL" id="ACF07349.1"/>
    </source>
</evidence>
<keyword evidence="4" id="KW-0449">Lipoprotein</keyword>